<protein>
    <submittedName>
        <fullName evidence="1">Uncharacterized protein</fullName>
    </submittedName>
</protein>
<dbReference type="Proteomes" id="UP000259864">
    <property type="component" value="Chromosome 1"/>
</dbReference>
<dbReference type="AlphaFoldDB" id="A0A3B0P3F5"/>
<evidence type="ECO:0000313" key="1">
    <source>
        <dbReference type="EMBL" id="SYV90820.1"/>
    </source>
</evidence>
<dbReference type="KEGG" id="mala:NCTC10135_01345"/>
<organism evidence="1 2">
    <name type="scientific">Metamycoplasma alkalescens</name>
    <dbReference type="NCBI Taxonomy" id="45363"/>
    <lineage>
        <taxon>Bacteria</taxon>
        <taxon>Bacillati</taxon>
        <taxon>Mycoplasmatota</taxon>
        <taxon>Mycoplasmoidales</taxon>
        <taxon>Metamycoplasmataceae</taxon>
        <taxon>Metamycoplasma</taxon>
    </lineage>
</organism>
<accession>A0A3B0P3F5</accession>
<dbReference type="EMBL" id="LS991949">
    <property type="protein sequence ID" value="SYV90820.1"/>
    <property type="molecule type" value="Genomic_DNA"/>
</dbReference>
<reference evidence="2" key="1">
    <citation type="submission" date="2018-06" db="EMBL/GenBank/DDBJ databases">
        <authorList>
            <consortium name="Pathogen Informatics"/>
        </authorList>
    </citation>
    <scope>NUCLEOTIDE SEQUENCE [LARGE SCALE GENOMIC DNA]</scope>
    <source>
        <strain evidence="2">NCTC10135</strain>
    </source>
</reference>
<gene>
    <name evidence="1" type="ORF">NCTC10135_01345</name>
</gene>
<proteinExistence type="predicted"/>
<feature type="non-terminal residue" evidence="1">
    <location>
        <position position="46"/>
    </location>
</feature>
<sequence>MMQSYAKMASLDKANYQIKDEGFNKEIGLYQFSSISQAGNFSEDYW</sequence>
<name>A0A3B0P3F5_9BACT</name>
<evidence type="ECO:0000313" key="2">
    <source>
        <dbReference type="Proteomes" id="UP000259864"/>
    </source>
</evidence>